<dbReference type="InterPro" id="IPR001841">
    <property type="entry name" value="Znf_RING"/>
</dbReference>
<keyword evidence="2" id="KW-0812">Transmembrane</keyword>
<dbReference type="Pfam" id="PF13639">
    <property type="entry name" value="zf-RING_2"/>
    <property type="match status" value="1"/>
</dbReference>
<sequence>MGVSPDYPLAPPSTSDLTQDHSMNISMLYYSFFVVATAGVLLAVYHCLIVNCCKGSSWERSADNAVNVSVSVQNFECRKVVQLESTTFEYRNACGDGGGVAECVVCLSAYEDGEEIRRLLRCNHCFHAPCIDMWLFSHFECPLCRAPVGDIKGIIYHSGNSTSGLTNPIDLV</sequence>
<organism evidence="4 5">
    <name type="scientific">Saponaria officinalis</name>
    <name type="common">Common soapwort</name>
    <name type="synonym">Lychnis saponaria</name>
    <dbReference type="NCBI Taxonomy" id="3572"/>
    <lineage>
        <taxon>Eukaryota</taxon>
        <taxon>Viridiplantae</taxon>
        <taxon>Streptophyta</taxon>
        <taxon>Embryophyta</taxon>
        <taxon>Tracheophyta</taxon>
        <taxon>Spermatophyta</taxon>
        <taxon>Magnoliopsida</taxon>
        <taxon>eudicotyledons</taxon>
        <taxon>Gunneridae</taxon>
        <taxon>Pentapetalae</taxon>
        <taxon>Caryophyllales</taxon>
        <taxon>Caryophyllaceae</taxon>
        <taxon>Caryophylleae</taxon>
        <taxon>Saponaria</taxon>
    </lineage>
</organism>
<dbReference type="EMBL" id="JBDFQZ010000006">
    <property type="protein sequence ID" value="KAK9715700.1"/>
    <property type="molecule type" value="Genomic_DNA"/>
</dbReference>
<feature type="transmembrane region" description="Helical" evidence="2">
    <location>
        <begin position="27"/>
        <end position="50"/>
    </location>
</feature>
<dbReference type="GO" id="GO:0008270">
    <property type="term" value="F:zinc ion binding"/>
    <property type="evidence" value="ECO:0007669"/>
    <property type="project" value="UniProtKB-KW"/>
</dbReference>
<evidence type="ECO:0000259" key="3">
    <source>
        <dbReference type="PROSITE" id="PS50089"/>
    </source>
</evidence>
<keyword evidence="1" id="KW-0863">Zinc-finger</keyword>
<dbReference type="CDD" id="cd16461">
    <property type="entry name" value="RING-H2_EL5-like"/>
    <property type="match status" value="1"/>
</dbReference>
<dbReference type="GO" id="GO:0016567">
    <property type="term" value="P:protein ubiquitination"/>
    <property type="evidence" value="ECO:0007669"/>
    <property type="project" value="TreeGrafter"/>
</dbReference>
<dbReference type="AlphaFoldDB" id="A0AAW1KED2"/>
<dbReference type="Proteomes" id="UP001443914">
    <property type="component" value="Unassembled WGS sequence"/>
</dbReference>
<proteinExistence type="predicted"/>
<dbReference type="PANTHER" id="PTHR45676">
    <property type="entry name" value="RING-H2 FINGER PROTEIN ATL51-RELATED"/>
    <property type="match status" value="1"/>
</dbReference>
<dbReference type="InterPro" id="IPR013083">
    <property type="entry name" value="Znf_RING/FYVE/PHD"/>
</dbReference>
<accession>A0AAW1KED2</accession>
<evidence type="ECO:0000313" key="4">
    <source>
        <dbReference type="EMBL" id="KAK9715700.1"/>
    </source>
</evidence>
<keyword evidence="5" id="KW-1185">Reference proteome</keyword>
<dbReference type="SMART" id="SM00184">
    <property type="entry name" value="RING"/>
    <property type="match status" value="1"/>
</dbReference>
<evidence type="ECO:0000313" key="5">
    <source>
        <dbReference type="Proteomes" id="UP001443914"/>
    </source>
</evidence>
<keyword evidence="1" id="KW-0479">Metal-binding</keyword>
<protein>
    <recommendedName>
        <fullName evidence="3">RING-type domain-containing protein</fullName>
    </recommendedName>
</protein>
<dbReference type="PROSITE" id="PS50089">
    <property type="entry name" value="ZF_RING_2"/>
    <property type="match status" value="1"/>
</dbReference>
<comment type="caution">
    <text evidence="4">The sequence shown here is derived from an EMBL/GenBank/DDBJ whole genome shotgun (WGS) entry which is preliminary data.</text>
</comment>
<gene>
    <name evidence="4" type="ORF">RND81_06G183400</name>
</gene>
<keyword evidence="2" id="KW-0472">Membrane</keyword>
<keyword evidence="1" id="KW-0862">Zinc</keyword>
<evidence type="ECO:0000256" key="2">
    <source>
        <dbReference type="SAM" id="Phobius"/>
    </source>
</evidence>
<evidence type="ECO:0000256" key="1">
    <source>
        <dbReference type="PROSITE-ProRule" id="PRU00175"/>
    </source>
</evidence>
<dbReference type="PANTHER" id="PTHR45676:SF41">
    <property type="entry name" value="RING-H2 FINGER PROTEIN ATL66"/>
    <property type="match status" value="1"/>
</dbReference>
<dbReference type="SUPFAM" id="SSF57850">
    <property type="entry name" value="RING/U-box"/>
    <property type="match status" value="1"/>
</dbReference>
<dbReference type="Gene3D" id="3.30.40.10">
    <property type="entry name" value="Zinc/RING finger domain, C3HC4 (zinc finger)"/>
    <property type="match status" value="1"/>
</dbReference>
<feature type="domain" description="RING-type" evidence="3">
    <location>
        <begin position="103"/>
        <end position="145"/>
    </location>
</feature>
<keyword evidence="2" id="KW-1133">Transmembrane helix</keyword>
<name>A0AAW1KED2_SAPOF</name>
<reference evidence="4" key="1">
    <citation type="submission" date="2024-03" db="EMBL/GenBank/DDBJ databases">
        <title>WGS assembly of Saponaria officinalis var. Norfolk2.</title>
        <authorList>
            <person name="Jenkins J."/>
            <person name="Shu S."/>
            <person name="Grimwood J."/>
            <person name="Barry K."/>
            <person name="Goodstein D."/>
            <person name="Schmutz J."/>
            <person name="Leebens-Mack J."/>
            <person name="Osbourn A."/>
        </authorList>
    </citation>
    <scope>NUCLEOTIDE SEQUENCE [LARGE SCALE GENOMIC DNA]</scope>
    <source>
        <strain evidence="4">JIC</strain>
    </source>
</reference>